<name>A0A0E2D333_LEPIR</name>
<reference evidence="1 2" key="1">
    <citation type="submission" date="2012-10" db="EMBL/GenBank/DDBJ databases">
        <authorList>
            <person name="Harkins D.M."/>
            <person name="Durkin A.S."/>
            <person name="Brinkac L.M."/>
            <person name="Haft D.H."/>
            <person name="Selengut J.D."/>
            <person name="Sanka R."/>
            <person name="DePew J."/>
            <person name="Purushe J."/>
            <person name="Chanthongthip A."/>
            <person name="Lattana O."/>
            <person name="Phetsouvanh R."/>
            <person name="Newton P.N."/>
            <person name="Vinetz J.M."/>
            <person name="Sutton G.G."/>
            <person name="Nierman W.C."/>
            <person name="Fouts D.E."/>
        </authorList>
    </citation>
    <scope>NUCLEOTIDE SEQUENCE [LARGE SCALE GENOMIC DNA]</scope>
    <source>
        <strain evidence="1 2">UI 12758</strain>
    </source>
</reference>
<accession>A0A0E2D333</accession>
<protein>
    <submittedName>
        <fullName evidence="1">PF11863 domain protein</fullName>
    </submittedName>
</protein>
<dbReference type="RefSeq" id="WP_000078391.1">
    <property type="nucleotide sequence ID" value="NZ_AHNR02000045.1"/>
</dbReference>
<organism evidence="1 2">
    <name type="scientific">Leptospira interrogans str. UI 12758</name>
    <dbReference type="NCBI Taxonomy" id="1049938"/>
    <lineage>
        <taxon>Bacteria</taxon>
        <taxon>Pseudomonadati</taxon>
        <taxon>Spirochaetota</taxon>
        <taxon>Spirochaetia</taxon>
        <taxon>Leptospirales</taxon>
        <taxon>Leptospiraceae</taxon>
        <taxon>Leptospira</taxon>
    </lineage>
</organism>
<proteinExistence type="predicted"/>
<dbReference type="EMBL" id="AHNR02000045">
    <property type="protein sequence ID" value="EKR54444.1"/>
    <property type="molecule type" value="Genomic_DNA"/>
</dbReference>
<dbReference type="Proteomes" id="UP000001340">
    <property type="component" value="Unassembled WGS sequence"/>
</dbReference>
<evidence type="ECO:0000313" key="1">
    <source>
        <dbReference type="EMBL" id="EKR54444.1"/>
    </source>
</evidence>
<sequence length="462" mass="50030">MSQISNISINISLKTLPLSQKGFGLALVAGDTPRHVNYELDVLSNSAGIKWRAVTLGDAHIQIQYLAVGHNTALTVTRTGAGTSNSPYIISVALATDSQGNVLSTAAQIKTAAEAVSEVGGQNKIVNLSLLHSPGDGVATAFDALHLVDPTESYLEIQDPDNLLDPAIGYTPSSPEYKLAAAIFSQTPRVDKIAILKINSFATIVSELADLRNDGFDDWYWLLTTTRDKTEIKTISAYLNTLEKCYIPATSDQSAVDALLGDERTLLVISNHAEDCPDGAIFGRCGGMPIGSVTWDSKALSGQKNSDVTQSEQSQILAKHGNLIREMGGVNVFWEGTTMSGQYIDTINGRDYLKARLQEAYHSLKINNDKISMTLNGLKLIEATLREVFRDCGRRGIIARVEDDDGRSRSDLNDFQYRLKMPESLSDIPTNDRANRKVSNISFSATISGGINKIEISGTMGV</sequence>
<evidence type="ECO:0000313" key="2">
    <source>
        <dbReference type="Proteomes" id="UP000001340"/>
    </source>
</evidence>
<dbReference type="AlphaFoldDB" id="A0A0E2D333"/>
<comment type="caution">
    <text evidence="1">The sequence shown here is derived from an EMBL/GenBank/DDBJ whole genome shotgun (WGS) entry which is preliminary data.</text>
</comment>
<gene>
    <name evidence="1" type="ORF">LEP1GSC105_2928</name>
</gene>